<protein>
    <submittedName>
        <fullName evidence="3">Uncharacterized protein</fullName>
    </submittedName>
</protein>
<name>A0A915CSD9_9BILA</name>
<feature type="compositionally biased region" description="Low complexity" evidence="1">
    <location>
        <begin position="211"/>
        <end position="224"/>
    </location>
</feature>
<dbReference type="Proteomes" id="UP000887574">
    <property type="component" value="Unplaced"/>
</dbReference>
<feature type="compositionally biased region" description="Basic and acidic residues" evidence="1">
    <location>
        <begin position="195"/>
        <end position="207"/>
    </location>
</feature>
<evidence type="ECO:0000313" key="2">
    <source>
        <dbReference type="Proteomes" id="UP000887574"/>
    </source>
</evidence>
<organism evidence="2 3">
    <name type="scientific">Ditylenchus dipsaci</name>
    <dbReference type="NCBI Taxonomy" id="166011"/>
    <lineage>
        <taxon>Eukaryota</taxon>
        <taxon>Metazoa</taxon>
        <taxon>Ecdysozoa</taxon>
        <taxon>Nematoda</taxon>
        <taxon>Chromadorea</taxon>
        <taxon>Rhabditida</taxon>
        <taxon>Tylenchina</taxon>
        <taxon>Tylenchomorpha</taxon>
        <taxon>Sphaerularioidea</taxon>
        <taxon>Anguinidae</taxon>
        <taxon>Anguininae</taxon>
        <taxon>Ditylenchus</taxon>
    </lineage>
</organism>
<keyword evidence="2" id="KW-1185">Reference proteome</keyword>
<dbReference type="WBParaSite" id="jg12114">
    <property type="protein sequence ID" value="jg12114"/>
    <property type="gene ID" value="jg12114"/>
</dbReference>
<accession>A0A915CSD9</accession>
<sequence>MTQEELEHIETVKVMAEQMPKKPPARPAPFQRTPTITLWTEDDYEISQEELEHIEQVKQMAAQCDKSQHLPQDTSSVIEEEAKNTEAEEIIELDSPTSSKTSGADPEDLAAELIEVEEQVPSTYSSSMTQEELEHIKTVKAMTEQMPKRPQVKPAPLQRTPTITLWTEDDYEISQEELEHIELVKELARRDSLGLHKQQVAEEHREEVDEPSNSSTPTSSADSLVQEELEENESLDKEESSNQLENLSIFSEDPQQEAIEGDENLVDSWSIDQEDGRDERPASPVSILVQKKGTRMI</sequence>
<proteinExistence type="predicted"/>
<dbReference type="AlphaFoldDB" id="A0A915CSD9"/>
<feature type="region of interest" description="Disordered" evidence="1">
    <location>
        <begin position="65"/>
        <end position="106"/>
    </location>
</feature>
<feature type="region of interest" description="Disordered" evidence="1">
    <location>
        <begin position="195"/>
        <end position="297"/>
    </location>
</feature>
<reference evidence="3" key="1">
    <citation type="submission" date="2022-11" db="UniProtKB">
        <authorList>
            <consortium name="WormBaseParasite"/>
        </authorList>
    </citation>
    <scope>IDENTIFICATION</scope>
</reference>
<evidence type="ECO:0000313" key="3">
    <source>
        <dbReference type="WBParaSite" id="jg12114"/>
    </source>
</evidence>
<evidence type="ECO:0000256" key="1">
    <source>
        <dbReference type="SAM" id="MobiDB-lite"/>
    </source>
</evidence>